<dbReference type="GO" id="GO:0005525">
    <property type="term" value="F:GTP binding"/>
    <property type="evidence" value="ECO:0007669"/>
    <property type="project" value="InterPro"/>
</dbReference>
<dbReference type="PANTHER" id="PTHR44329">
    <property type="entry name" value="SERINE/THREONINE-PROTEIN KINASE TNNI3K-RELATED"/>
    <property type="match status" value="1"/>
</dbReference>
<dbReference type="InterPro" id="IPR008266">
    <property type="entry name" value="Tyr_kinase_AS"/>
</dbReference>
<dbReference type="PROSITE" id="PS50011">
    <property type="entry name" value="PROTEIN_KINASE_DOM"/>
    <property type="match status" value="2"/>
</dbReference>
<dbReference type="SUPFAM" id="SSF52540">
    <property type="entry name" value="P-loop containing nucleoside triphosphate hydrolases"/>
    <property type="match status" value="1"/>
</dbReference>
<dbReference type="PROSITE" id="PS00109">
    <property type="entry name" value="PROTEIN_KINASE_TYR"/>
    <property type="match status" value="1"/>
</dbReference>
<evidence type="ECO:0000313" key="4">
    <source>
        <dbReference type="Proteomes" id="UP000823399"/>
    </source>
</evidence>
<comment type="caution">
    <text evidence="3">The sequence shown here is derived from an EMBL/GenBank/DDBJ whole genome shotgun (WGS) entry which is preliminary data.</text>
</comment>
<dbReference type="InterPro" id="IPR000719">
    <property type="entry name" value="Prot_kinase_dom"/>
</dbReference>
<dbReference type="GO" id="GO:0004674">
    <property type="term" value="F:protein serine/threonine kinase activity"/>
    <property type="evidence" value="ECO:0007669"/>
    <property type="project" value="TreeGrafter"/>
</dbReference>
<dbReference type="AlphaFoldDB" id="A0A9P7FEH8"/>
<dbReference type="Pfam" id="PF07714">
    <property type="entry name" value="PK_Tyr_Ser-Thr"/>
    <property type="match status" value="2"/>
</dbReference>
<name>A0A9P7FEH8_9AGAM</name>
<dbReference type="InterPro" id="IPR051681">
    <property type="entry name" value="Ser/Thr_Kinases-Pseudokinases"/>
</dbReference>
<dbReference type="InterPro" id="IPR006073">
    <property type="entry name" value="GTP-bd"/>
</dbReference>
<proteinExistence type="inferred from homology"/>
<dbReference type="Gene3D" id="3.40.50.300">
    <property type="entry name" value="P-loop containing nucleotide triphosphate hydrolases"/>
    <property type="match status" value="1"/>
</dbReference>
<keyword evidence="4" id="KW-1185">Reference proteome</keyword>
<evidence type="ECO:0000313" key="3">
    <source>
        <dbReference type="EMBL" id="KAG2113888.1"/>
    </source>
</evidence>
<keyword evidence="3" id="KW-0418">Kinase</keyword>
<gene>
    <name evidence="3" type="ORF">F5147DRAFT_788012</name>
</gene>
<dbReference type="InterPro" id="IPR001245">
    <property type="entry name" value="Ser-Thr/Tyr_kinase_cat_dom"/>
</dbReference>
<dbReference type="InterPro" id="IPR011009">
    <property type="entry name" value="Kinase-like_dom_sf"/>
</dbReference>
<dbReference type="InterPro" id="IPR027417">
    <property type="entry name" value="P-loop_NTPase"/>
</dbReference>
<evidence type="ECO:0000256" key="1">
    <source>
        <dbReference type="ARBA" id="ARBA00008171"/>
    </source>
</evidence>
<reference evidence="3" key="1">
    <citation type="journal article" date="2020" name="New Phytol.">
        <title>Comparative genomics reveals dynamic genome evolution in host specialist ectomycorrhizal fungi.</title>
        <authorList>
            <person name="Lofgren L.A."/>
            <person name="Nguyen N.H."/>
            <person name="Vilgalys R."/>
            <person name="Ruytinx J."/>
            <person name="Liao H.L."/>
            <person name="Branco S."/>
            <person name="Kuo A."/>
            <person name="LaButti K."/>
            <person name="Lipzen A."/>
            <person name="Andreopoulos W."/>
            <person name="Pangilinan J."/>
            <person name="Riley R."/>
            <person name="Hundley H."/>
            <person name="Na H."/>
            <person name="Barry K."/>
            <person name="Grigoriev I.V."/>
            <person name="Stajich J.E."/>
            <person name="Kennedy P.G."/>
        </authorList>
    </citation>
    <scope>NUCLEOTIDE SEQUENCE</scope>
    <source>
        <strain evidence="3">FC423</strain>
    </source>
</reference>
<keyword evidence="3" id="KW-0808">Transferase</keyword>
<feature type="domain" description="Protein kinase" evidence="2">
    <location>
        <begin position="20"/>
        <end position="290"/>
    </location>
</feature>
<evidence type="ECO:0000259" key="2">
    <source>
        <dbReference type="PROSITE" id="PS50011"/>
    </source>
</evidence>
<dbReference type="OrthoDB" id="5966500at2759"/>
<protein>
    <submittedName>
        <fullName evidence="3">Kinase-like domain-containing protein</fullName>
    </submittedName>
</protein>
<comment type="similarity">
    <text evidence="1">Belongs to the protein kinase superfamily. TKL Ser/Thr protein kinase family. ROCO subfamily.</text>
</comment>
<accession>A0A9P7FEH8</accession>
<dbReference type="Pfam" id="PF01926">
    <property type="entry name" value="MMR_HSR1"/>
    <property type="match status" value="1"/>
</dbReference>
<dbReference type="SUPFAM" id="SSF56112">
    <property type="entry name" value="Protein kinase-like (PK-like)"/>
    <property type="match status" value="2"/>
</dbReference>
<dbReference type="InterPro" id="IPR025662">
    <property type="entry name" value="Sigma_54_int_dom_ATP-bd_1"/>
</dbReference>
<dbReference type="EMBL" id="JABBWM010000011">
    <property type="protein sequence ID" value="KAG2113888.1"/>
    <property type="molecule type" value="Genomic_DNA"/>
</dbReference>
<feature type="domain" description="Protein kinase" evidence="2">
    <location>
        <begin position="317"/>
        <end position="608"/>
    </location>
</feature>
<dbReference type="Proteomes" id="UP000823399">
    <property type="component" value="Unassembled WGS sequence"/>
</dbReference>
<organism evidence="3 4">
    <name type="scientific">Suillus discolor</name>
    <dbReference type="NCBI Taxonomy" id="1912936"/>
    <lineage>
        <taxon>Eukaryota</taxon>
        <taxon>Fungi</taxon>
        <taxon>Dikarya</taxon>
        <taxon>Basidiomycota</taxon>
        <taxon>Agaricomycotina</taxon>
        <taxon>Agaricomycetes</taxon>
        <taxon>Agaricomycetidae</taxon>
        <taxon>Boletales</taxon>
        <taxon>Suillineae</taxon>
        <taxon>Suillaceae</taxon>
        <taxon>Suillus</taxon>
    </lineage>
</organism>
<dbReference type="RefSeq" id="XP_041296182.1">
    <property type="nucleotide sequence ID" value="XM_041442973.1"/>
</dbReference>
<dbReference type="PROSITE" id="PS00675">
    <property type="entry name" value="SIGMA54_INTERACT_1"/>
    <property type="match status" value="1"/>
</dbReference>
<dbReference type="GeneID" id="64705232"/>
<sequence length="872" mass="97220">MDPGFALEYNTAVDLTSLINKLEPPITINSFSQVHRCTMMANEGTREVAVKVIIIDHNRAMPKLEKAMRRELGLWLRLKHLNIVPLLGIVHVESPWPALVYPWMSSGTLYIYLEKQETTLSTSTKVGLVKGVADGLYYLHSMHVVHGDLQPDNVLIADSGNPCLTGFGLATVVGDPELQWNSTTAACDFDSRWRAPEVIGIESDEPARPTYASDIYSFGSIMFFIMSGNIPWKEKNSNHIAIALSRGATPARPKNIPNGFWSLITRCWSRNPMDRPGTAHILDCTDQCRIDDLQASISELPPLPEIQPEDLTGQIFGSINDYVASGAFANVYSCEWRKPSGPVKKVAVKTFRHHLHLVSEQDLRRFRRETAIWAHLVHDNIVTLYGTTEGFGPSTALVSQWFPHGTLSRLITEQGATLTIKSKLKLLHGIASGLYYLHSFPVVHGDITSSNVLVDLKEGEYKACLTDFGLSNALGARSKEWQIEESIVRSGAIKWTAPELLGSRDPPSDIKPTTQNDMYSFGRVMFHLLTLTVPWHDIDDYKIIQKIQNGEDVPRPEVSEATSDVTDARWDHIEQCWSIDPSARPYALTAINFIAGELDALKQDDVFVSEVQENTFLVAEQSKISIVPSLQTLVPSRNAVLSSPLTHHLLSTASSLSLAGPLNVLVFGETGVGKSSIINLIMGCDVAQTSPDAATCTLQHTSHEVSLADRRFKLWEVASIESMGFFRILFAKWRLKKSYKKLYRDDGVYLLLYCMRKSRDQRALIKDYKFFTNIVGSTATVAGGVPVAAVVTSLEDYPKDMDEWWTKNKDNLEHLGMRFSAHACITSVPDDPTSSPAMRARRQRSEQVIRRLIYESYETDTGIPDSSSPTQL</sequence>
<dbReference type="GO" id="GO:0005524">
    <property type="term" value="F:ATP binding"/>
    <property type="evidence" value="ECO:0007669"/>
    <property type="project" value="InterPro"/>
</dbReference>
<dbReference type="Gene3D" id="1.10.510.10">
    <property type="entry name" value="Transferase(Phosphotransferase) domain 1"/>
    <property type="match status" value="2"/>
</dbReference>